<keyword evidence="2" id="KW-1185">Reference proteome</keyword>
<reference evidence="1 2" key="1">
    <citation type="submission" date="2016-10" db="EMBL/GenBank/DDBJ databases">
        <authorList>
            <person name="de Groot N.N."/>
        </authorList>
    </citation>
    <scope>NUCLEOTIDE SEQUENCE [LARGE SCALE GENOMIC DNA]</scope>
    <source>
        <strain evidence="1 2">DSM 8512</strain>
    </source>
</reference>
<dbReference type="Proteomes" id="UP000199054">
    <property type="component" value="Unassembled WGS sequence"/>
</dbReference>
<dbReference type="AlphaFoldDB" id="A0A1H8DZS6"/>
<dbReference type="STRING" id="34002.SAMN04489859_100185"/>
<name>A0A1H8DZS6_9RHOB</name>
<protein>
    <submittedName>
        <fullName evidence="1">Uncharacterized protein</fullName>
    </submittedName>
</protein>
<gene>
    <name evidence="1" type="ORF">SAMN04489859_100185</name>
</gene>
<evidence type="ECO:0000313" key="1">
    <source>
        <dbReference type="EMBL" id="SEN12047.1"/>
    </source>
</evidence>
<organism evidence="1 2">
    <name type="scientific">Paracoccus alcaliphilus</name>
    <dbReference type="NCBI Taxonomy" id="34002"/>
    <lineage>
        <taxon>Bacteria</taxon>
        <taxon>Pseudomonadati</taxon>
        <taxon>Pseudomonadota</taxon>
        <taxon>Alphaproteobacteria</taxon>
        <taxon>Rhodobacterales</taxon>
        <taxon>Paracoccaceae</taxon>
        <taxon>Paracoccus</taxon>
    </lineage>
</organism>
<sequence>MNRRMAVLSGAGFAGLLGLGAGALLWRRRRAARGPAPLAQLSLAEFTDAHPPLTPPEGPLHVYHLGHSLVGPHMPAMLKQLVAGHRYGAQIGWGTTLRAHWEERTSLPGYESVHTQPEFADATGAIASGQYDAVVLTEMVELKDAIKWHSSSHYLAKWARHARQARPDLRLYLYETWHSLDDPAGWLERIDSDSDTLWRDEIIRRAMNDPEAGAIYRIPGGPVMAAVARAAEAGTLPDLTRREQLFARNEEGTQDNIHLSDLGTYVIALTHYAVLYQQSPEGLPHRLALADGQPADALSDEAAAIVQRIVWQVVRDDPLSGVA</sequence>
<evidence type="ECO:0000313" key="2">
    <source>
        <dbReference type="Proteomes" id="UP000199054"/>
    </source>
</evidence>
<dbReference type="InterPro" id="IPR036514">
    <property type="entry name" value="SGNH_hydro_sf"/>
</dbReference>
<proteinExistence type="predicted"/>
<dbReference type="Gene3D" id="3.40.50.1110">
    <property type="entry name" value="SGNH hydrolase"/>
    <property type="match status" value="1"/>
</dbReference>
<dbReference type="EMBL" id="FODE01000001">
    <property type="protein sequence ID" value="SEN12047.1"/>
    <property type="molecule type" value="Genomic_DNA"/>
</dbReference>
<accession>A0A1H8DZS6</accession>
<dbReference type="GO" id="GO:0016788">
    <property type="term" value="F:hydrolase activity, acting on ester bonds"/>
    <property type="evidence" value="ECO:0007669"/>
    <property type="project" value="UniProtKB-ARBA"/>
</dbReference>